<sequence>MVAQAGLTTVRPVSSRTGVENPVRATTSEILNSGGRCNIKLLDNEP</sequence>
<organism evidence="2 3">
    <name type="scientific">Rahnella contaminans</name>
    <dbReference type="NCBI Taxonomy" id="2703882"/>
    <lineage>
        <taxon>Bacteria</taxon>
        <taxon>Pseudomonadati</taxon>
        <taxon>Pseudomonadota</taxon>
        <taxon>Gammaproteobacteria</taxon>
        <taxon>Enterobacterales</taxon>
        <taxon>Yersiniaceae</taxon>
        <taxon>Rahnella</taxon>
    </lineage>
</organism>
<dbReference type="Pfam" id="PF10554">
    <property type="entry name" value="Phage_ASH"/>
    <property type="match status" value="1"/>
</dbReference>
<name>A0A6M2AZL0_9GAMM</name>
<keyword evidence="3" id="KW-1185">Reference proteome</keyword>
<dbReference type="InterPro" id="IPR018880">
    <property type="entry name" value="Phage_P4_Ash"/>
</dbReference>
<proteinExistence type="predicted"/>
<dbReference type="AlphaFoldDB" id="A0A6M2AZL0"/>
<gene>
    <name evidence="2" type="ORF">GW579_00880</name>
</gene>
<feature type="compositionally biased region" description="Polar residues" evidence="1">
    <location>
        <begin position="11"/>
        <end position="21"/>
    </location>
</feature>
<evidence type="ECO:0000313" key="2">
    <source>
        <dbReference type="EMBL" id="NGX85637.1"/>
    </source>
</evidence>
<feature type="region of interest" description="Disordered" evidence="1">
    <location>
        <begin position="1"/>
        <end position="21"/>
    </location>
</feature>
<reference evidence="2 3" key="1">
    <citation type="submission" date="2020-01" db="EMBL/GenBank/DDBJ databases">
        <authorList>
            <person name="Lee S.D."/>
        </authorList>
    </citation>
    <scope>NUCLEOTIDE SEQUENCE [LARGE SCALE GENOMIC DNA]</scope>
    <source>
        <strain evidence="2 3">Lac-M11</strain>
    </source>
</reference>
<reference evidence="2 3" key="2">
    <citation type="submission" date="2020-03" db="EMBL/GenBank/DDBJ databases">
        <title>Rahnella aceri sp. nov., isoated from traditional Jeju Makgeolli.</title>
        <authorList>
            <person name="Kim I.S."/>
            <person name="Jeon D."/>
        </authorList>
    </citation>
    <scope>NUCLEOTIDE SEQUENCE [LARGE SCALE GENOMIC DNA]</scope>
    <source>
        <strain evidence="2 3">Lac-M11</strain>
    </source>
</reference>
<evidence type="ECO:0000256" key="1">
    <source>
        <dbReference type="SAM" id="MobiDB-lite"/>
    </source>
</evidence>
<accession>A0A6M2AZL0</accession>
<dbReference type="EMBL" id="JAADJS010000001">
    <property type="protein sequence ID" value="NGX85637.1"/>
    <property type="molecule type" value="Genomic_DNA"/>
</dbReference>
<evidence type="ECO:0000313" key="3">
    <source>
        <dbReference type="Proteomes" id="UP000476696"/>
    </source>
</evidence>
<dbReference type="Proteomes" id="UP000476696">
    <property type="component" value="Unassembled WGS sequence"/>
</dbReference>
<protein>
    <submittedName>
        <fullName evidence="2">Ash family protein</fullName>
    </submittedName>
</protein>
<comment type="caution">
    <text evidence="2">The sequence shown here is derived from an EMBL/GenBank/DDBJ whole genome shotgun (WGS) entry which is preliminary data.</text>
</comment>